<dbReference type="GO" id="GO:0030414">
    <property type="term" value="F:peptidase inhibitor activity"/>
    <property type="evidence" value="ECO:0007669"/>
    <property type="project" value="TreeGrafter"/>
</dbReference>
<dbReference type="GO" id="GO:0005543">
    <property type="term" value="F:phospholipid binding"/>
    <property type="evidence" value="ECO:0007669"/>
    <property type="project" value="TreeGrafter"/>
</dbReference>
<gene>
    <name evidence="1" type="ORF">AtubIFM56815_008069</name>
</gene>
<name>A0A9W6EJ74_ASPTU</name>
<comment type="caution">
    <text evidence="1">The sequence shown here is derived from an EMBL/GenBank/DDBJ whole genome shotgun (WGS) entry which is preliminary data.</text>
</comment>
<protein>
    <recommendedName>
        <fullName evidence="3">PEBP-like protein</fullName>
    </recommendedName>
</protein>
<evidence type="ECO:0000313" key="1">
    <source>
        <dbReference type="EMBL" id="GLA83862.1"/>
    </source>
</evidence>
<sequence>MTDTKPLPILSTQHLPLHQTYTILFLDLDVLYNHTTATVILHWYQPDLIPYPNNTNILLPNPQVPTRKPAPYIAPQPPTNSHHRYLYLLYTQPPNYTFPGCFEHIFPPTAEARAGFDMKLFADAAGLGTPVAGNWFYVRNEVDLPTGSESEGGVATSTSMNMATTTTSMSTAIAATTIDSPTETTLAMSNNIIEESQVQAQARLS</sequence>
<dbReference type="GO" id="GO:0046578">
    <property type="term" value="P:regulation of Ras protein signal transduction"/>
    <property type="evidence" value="ECO:0007669"/>
    <property type="project" value="TreeGrafter"/>
</dbReference>
<organism evidence="1 2">
    <name type="scientific">Aspergillus tubingensis</name>
    <dbReference type="NCBI Taxonomy" id="5068"/>
    <lineage>
        <taxon>Eukaryota</taxon>
        <taxon>Fungi</taxon>
        <taxon>Dikarya</taxon>
        <taxon>Ascomycota</taxon>
        <taxon>Pezizomycotina</taxon>
        <taxon>Eurotiomycetes</taxon>
        <taxon>Eurotiomycetidae</taxon>
        <taxon>Eurotiales</taxon>
        <taxon>Aspergillaceae</taxon>
        <taxon>Aspergillus</taxon>
        <taxon>Aspergillus subgen. Circumdati</taxon>
    </lineage>
</organism>
<dbReference type="InterPro" id="IPR035810">
    <property type="entry name" value="PEBP_euk"/>
</dbReference>
<proteinExistence type="predicted"/>
<dbReference type="InterPro" id="IPR036610">
    <property type="entry name" value="PEBP-like_sf"/>
</dbReference>
<dbReference type="InterPro" id="IPR008914">
    <property type="entry name" value="PEBP"/>
</dbReference>
<dbReference type="EMBL" id="BRPE01000005">
    <property type="protein sequence ID" value="GLA83862.1"/>
    <property type="molecule type" value="Genomic_DNA"/>
</dbReference>
<dbReference type="CDD" id="cd00866">
    <property type="entry name" value="PEBP_euk"/>
    <property type="match status" value="1"/>
</dbReference>
<dbReference type="Proteomes" id="UP001144157">
    <property type="component" value="Unassembled WGS sequence"/>
</dbReference>
<dbReference type="PANTHER" id="PTHR11362">
    <property type="entry name" value="PHOSPHATIDYLETHANOLAMINE-BINDING PROTEIN"/>
    <property type="match status" value="1"/>
</dbReference>
<dbReference type="Pfam" id="PF01161">
    <property type="entry name" value="PBP"/>
    <property type="match status" value="1"/>
</dbReference>
<accession>A0A9W6EJ74</accession>
<dbReference type="GO" id="GO:0030162">
    <property type="term" value="P:regulation of proteolysis"/>
    <property type="evidence" value="ECO:0007669"/>
    <property type="project" value="TreeGrafter"/>
</dbReference>
<evidence type="ECO:0008006" key="3">
    <source>
        <dbReference type="Google" id="ProtNLM"/>
    </source>
</evidence>
<dbReference type="PANTHER" id="PTHR11362:SF141">
    <property type="entry name" value="PHOSPHATIDYLETHANOLAMINE-BINDING PROTEIN"/>
    <property type="match status" value="1"/>
</dbReference>
<dbReference type="Gene3D" id="3.90.280.10">
    <property type="entry name" value="PEBP-like"/>
    <property type="match status" value="1"/>
</dbReference>
<dbReference type="AlphaFoldDB" id="A0A9W6EJ74"/>
<reference evidence="1" key="1">
    <citation type="submission" date="2022-07" db="EMBL/GenBank/DDBJ databases">
        <title>Taxonomy of Aspergillus series Nigri: significant species reduction supported by multi-species coalescent approaches.</title>
        <authorList>
            <person name="Bian C."/>
            <person name="Kusuya Y."/>
            <person name="Sklenar F."/>
            <person name="D'hooge E."/>
            <person name="Yaguchi T."/>
            <person name="Takahashi H."/>
            <person name="Hubka V."/>
        </authorList>
    </citation>
    <scope>NUCLEOTIDE SEQUENCE</scope>
    <source>
        <strain evidence="1">IFM 56815</strain>
    </source>
</reference>
<dbReference type="SUPFAM" id="SSF49777">
    <property type="entry name" value="PEBP-like"/>
    <property type="match status" value="1"/>
</dbReference>
<evidence type="ECO:0000313" key="2">
    <source>
        <dbReference type="Proteomes" id="UP001144157"/>
    </source>
</evidence>